<dbReference type="InterPro" id="IPR036869">
    <property type="entry name" value="J_dom_sf"/>
</dbReference>
<dbReference type="EMBL" id="JARHUD010000005">
    <property type="protein sequence ID" value="MDF2096161.1"/>
    <property type="molecule type" value="Genomic_DNA"/>
</dbReference>
<feature type="region of interest" description="Disordered" evidence="1">
    <location>
        <begin position="87"/>
        <end position="121"/>
    </location>
</feature>
<organism evidence="3 4">
    <name type="scientific">Aquibaculum arenosum</name>
    <dbReference type="NCBI Taxonomy" id="3032591"/>
    <lineage>
        <taxon>Bacteria</taxon>
        <taxon>Pseudomonadati</taxon>
        <taxon>Pseudomonadota</taxon>
        <taxon>Alphaproteobacteria</taxon>
        <taxon>Rhodospirillales</taxon>
        <taxon>Rhodovibrionaceae</taxon>
        <taxon>Aquibaculum</taxon>
    </lineage>
</organism>
<evidence type="ECO:0000259" key="2">
    <source>
        <dbReference type="PROSITE" id="PS50076"/>
    </source>
</evidence>
<evidence type="ECO:0000313" key="3">
    <source>
        <dbReference type="EMBL" id="MDF2096161.1"/>
    </source>
</evidence>
<dbReference type="SUPFAM" id="SSF46565">
    <property type="entry name" value="Chaperone J-domain"/>
    <property type="match status" value="1"/>
</dbReference>
<dbReference type="InterPro" id="IPR001623">
    <property type="entry name" value="DnaJ_domain"/>
</dbReference>
<accession>A0ABT5YMW5</accession>
<dbReference type="CDD" id="cd06257">
    <property type="entry name" value="DnaJ"/>
    <property type="match status" value="1"/>
</dbReference>
<evidence type="ECO:0000256" key="1">
    <source>
        <dbReference type="SAM" id="MobiDB-lite"/>
    </source>
</evidence>
<reference evidence="3 4" key="1">
    <citation type="submission" date="2023-03" db="EMBL/GenBank/DDBJ databases">
        <title>Fodinicurvata sp. CAU 1616 isolated from sea sendiment.</title>
        <authorList>
            <person name="Kim W."/>
        </authorList>
    </citation>
    <scope>NUCLEOTIDE SEQUENCE [LARGE SCALE GENOMIC DNA]</scope>
    <source>
        <strain evidence="3 4">CAU 1616</strain>
    </source>
</reference>
<comment type="caution">
    <text evidence="3">The sequence shown here is derived from an EMBL/GenBank/DDBJ whole genome shotgun (WGS) entry which is preliminary data.</text>
</comment>
<feature type="domain" description="J" evidence="2">
    <location>
        <begin position="112"/>
        <end position="169"/>
    </location>
</feature>
<dbReference type="Proteomes" id="UP001215503">
    <property type="component" value="Unassembled WGS sequence"/>
</dbReference>
<dbReference type="Gene3D" id="1.10.287.110">
    <property type="entry name" value="DnaJ domain"/>
    <property type="match status" value="1"/>
</dbReference>
<dbReference type="RefSeq" id="WP_275822313.1">
    <property type="nucleotide sequence ID" value="NZ_JARHUD010000005.1"/>
</dbReference>
<dbReference type="Pfam" id="PF00226">
    <property type="entry name" value="DnaJ"/>
    <property type="match status" value="1"/>
</dbReference>
<dbReference type="PROSITE" id="PS50076">
    <property type="entry name" value="DNAJ_2"/>
    <property type="match status" value="1"/>
</dbReference>
<dbReference type="SMART" id="SM00271">
    <property type="entry name" value="DnaJ"/>
    <property type="match status" value="1"/>
</dbReference>
<keyword evidence="4" id="KW-1185">Reference proteome</keyword>
<protein>
    <submittedName>
        <fullName evidence="3">J domain-containing protein</fullName>
    </submittedName>
</protein>
<gene>
    <name evidence="3" type="ORF">P2G67_09260</name>
</gene>
<sequence>MQAGCAEAGRYRAPAAPGRLREYLWFCLEHVRAYNAGWNYHQGMSEAEIEADRRRAHTWDRPTWQLGRASQAWREAERKARDFSGFKSEDFRRRKSDSEGSAKPTRRRESERALDELGLPPGSDLAAIRRRYRELAKRLHPDATGGDRRAEERLKRVTQAYATLKALHA</sequence>
<feature type="compositionally biased region" description="Basic and acidic residues" evidence="1">
    <location>
        <begin position="87"/>
        <end position="100"/>
    </location>
</feature>
<evidence type="ECO:0000313" key="4">
    <source>
        <dbReference type="Proteomes" id="UP001215503"/>
    </source>
</evidence>
<dbReference type="PRINTS" id="PR00625">
    <property type="entry name" value="JDOMAIN"/>
</dbReference>
<proteinExistence type="predicted"/>
<name>A0ABT5YMW5_9PROT</name>